<proteinExistence type="predicted"/>
<feature type="compositionally biased region" description="Low complexity" evidence="1">
    <location>
        <begin position="608"/>
        <end position="632"/>
    </location>
</feature>
<accession>A0A8E5HK55</accession>
<feature type="region of interest" description="Disordered" evidence="1">
    <location>
        <begin position="358"/>
        <end position="378"/>
    </location>
</feature>
<evidence type="ECO:0000313" key="3">
    <source>
        <dbReference type="EMBL" id="QUC16767.1"/>
    </source>
</evidence>
<dbReference type="Pfam" id="PF14661">
    <property type="entry name" value="HAUS6_N"/>
    <property type="match status" value="1"/>
</dbReference>
<dbReference type="GeneID" id="66061786"/>
<dbReference type="KEGG" id="uvi:66061786"/>
<feature type="region of interest" description="Disordered" evidence="1">
    <location>
        <begin position="590"/>
        <end position="635"/>
    </location>
</feature>
<dbReference type="InterPro" id="IPR028163">
    <property type="entry name" value="HAUS_6_N"/>
</dbReference>
<dbReference type="OrthoDB" id="5575722at2759"/>
<feature type="region of interest" description="Disordered" evidence="1">
    <location>
        <begin position="509"/>
        <end position="558"/>
    </location>
</feature>
<feature type="compositionally biased region" description="Acidic residues" evidence="1">
    <location>
        <begin position="467"/>
        <end position="476"/>
    </location>
</feature>
<dbReference type="EMBL" id="CP072753">
    <property type="protein sequence ID" value="QUC16767.1"/>
    <property type="molecule type" value="Genomic_DNA"/>
</dbReference>
<feature type="region of interest" description="Disordered" evidence="1">
    <location>
        <begin position="648"/>
        <end position="675"/>
    </location>
</feature>
<sequence>MAAVQRSRLRGNNTSSSATSVHTKRQLGTSPTIHANGGGHGAGAAAPLAVFLTNLRLLELDLLPDWPGITMETFASTTSAGALQGQRRRIQCVEWALVRLFELWDPQEAARLEPFFPPLDQLQSVSLRSAILRALDTAKKNGILGRDSVIRKTMLDDCKGERLEEVLAYFSTAVLKKVAQEDLKARGAHPPISVSLACENRGYSSDDSDLKALILAHKASLGRALERRDEARARYRDFGDLVSVKERGVRRRAEAIRAAVEADCRRDALSNNAREEMRRLVRNNWSGNENWMETLVQGDSHAQGAGLLEMPFDRVWRRVEQGRLAEIEDSAGGLLEQLESRVRMQNERLARWDTFRRDTFGQPAQASASPLRKRPQQNRPVQGIDFRFSEHQHCQVGNAADLRASNTSEGPRIVPKHKEVLDGLQAELAKIKRAGVTVSDFARKGTSTDHEASPGSVSPGLPGDGGEMSDLDDQAYEPEPIPVRTNRTRLQSLTRHAVEPQITALSEIFSHSASTRSSPSPRQDRRNSTRAHDVYIRPLEDDDDQDIEPPPSPTQNMANEILDSMDQQSPSPIKRTQPRPTLSLAQRTRLSMAGSHSPFLDEEPEPELPLGPAAPCDSAKGGPAPVSPSAEPEPLDLASRTRLSMAGFEQAQKKAQLERRRSLRRPRALPRKEGSCFPAVAEESVRDHAKLAEELMLEEDMEAVFKSRPRIKASPVGSPEW</sequence>
<dbReference type="Proteomes" id="UP000027002">
    <property type="component" value="Chromosome 1"/>
</dbReference>
<gene>
    <name evidence="3" type="ORF">UV8b_01008</name>
</gene>
<feature type="compositionally biased region" description="Low complexity" evidence="1">
    <location>
        <begin position="510"/>
        <end position="521"/>
    </location>
</feature>
<protein>
    <recommendedName>
        <fullName evidence="2">HAUS augmin-like complex subunit 6 N-terminal domain-containing protein</fullName>
    </recommendedName>
</protein>
<feature type="region of interest" description="Disordered" evidence="1">
    <location>
        <begin position="1"/>
        <end position="39"/>
    </location>
</feature>
<feature type="region of interest" description="Disordered" evidence="1">
    <location>
        <begin position="444"/>
        <end position="488"/>
    </location>
</feature>
<evidence type="ECO:0000256" key="1">
    <source>
        <dbReference type="SAM" id="MobiDB-lite"/>
    </source>
</evidence>
<name>A0A8E5HK55_USTVR</name>
<feature type="compositionally biased region" description="Polar residues" evidence="1">
    <location>
        <begin position="10"/>
        <end position="33"/>
    </location>
</feature>
<feature type="compositionally biased region" description="Basic and acidic residues" evidence="1">
    <location>
        <begin position="522"/>
        <end position="539"/>
    </location>
</feature>
<evidence type="ECO:0000259" key="2">
    <source>
        <dbReference type="Pfam" id="PF14661"/>
    </source>
</evidence>
<organism evidence="3 4">
    <name type="scientific">Ustilaginoidea virens</name>
    <name type="common">Rice false smut fungus</name>
    <name type="synonym">Villosiclava virens</name>
    <dbReference type="NCBI Taxonomy" id="1159556"/>
    <lineage>
        <taxon>Eukaryota</taxon>
        <taxon>Fungi</taxon>
        <taxon>Dikarya</taxon>
        <taxon>Ascomycota</taxon>
        <taxon>Pezizomycotina</taxon>
        <taxon>Sordariomycetes</taxon>
        <taxon>Hypocreomycetidae</taxon>
        <taxon>Hypocreales</taxon>
        <taxon>Clavicipitaceae</taxon>
        <taxon>Ustilaginoidea</taxon>
    </lineage>
</organism>
<dbReference type="RefSeq" id="XP_042994440.1">
    <property type="nucleotide sequence ID" value="XM_043138506.1"/>
</dbReference>
<evidence type="ECO:0000313" key="4">
    <source>
        <dbReference type="Proteomes" id="UP000027002"/>
    </source>
</evidence>
<dbReference type="AlphaFoldDB" id="A0A8E5HK55"/>
<keyword evidence="4" id="KW-1185">Reference proteome</keyword>
<reference evidence="3" key="1">
    <citation type="submission" date="2020-03" db="EMBL/GenBank/DDBJ databases">
        <title>A mixture of massive structural variations and highly conserved coding sequences in Ustilaginoidea virens genome.</title>
        <authorList>
            <person name="Zhang K."/>
            <person name="Zhao Z."/>
            <person name="Zhang Z."/>
            <person name="Li Y."/>
            <person name="Hsiang T."/>
            <person name="Sun W."/>
        </authorList>
    </citation>
    <scope>NUCLEOTIDE SEQUENCE</scope>
    <source>
        <strain evidence="3">UV-8b</strain>
    </source>
</reference>
<feature type="domain" description="HAUS augmin-like complex subunit 6 N-terminal" evidence="2">
    <location>
        <begin position="51"/>
        <end position="286"/>
    </location>
</feature>
<feature type="compositionally biased region" description="Basic and acidic residues" evidence="1">
    <location>
        <begin position="651"/>
        <end position="660"/>
    </location>
</feature>